<protein>
    <submittedName>
        <fullName evidence="1">Uncharacterized protein</fullName>
    </submittedName>
</protein>
<accession>A0AA35TUR7</accession>
<dbReference type="PANTHER" id="PTHR34204:SF2">
    <property type="entry name" value="RNA-BINDING ASCH DOMAIN PROTEIN"/>
    <property type="match status" value="1"/>
</dbReference>
<reference evidence="1" key="1">
    <citation type="submission" date="2023-03" db="EMBL/GenBank/DDBJ databases">
        <authorList>
            <person name="Steffen K."/>
            <person name="Cardenas P."/>
        </authorList>
    </citation>
    <scope>NUCLEOTIDE SEQUENCE</scope>
</reference>
<keyword evidence="2" id="KW-1185">Reference proteome</keyword>
<evidence type="ECO:0000313" key="1">
    <source>
        <dbReference type="EMBL" id="CAI8054273.1"/>
    </source>
</evidence>
<comment type="caution">
    <text evidence="1">The sequence shown here is derived from an EMBL/GenBank/DDBJ whole genome shotgun (WGS) entry which is preliminary data.</text>
</comment>
<name>A0AA35TUR7_GEOBA</name>
<dbReference type="Proteomes" id="UP001174909">
    <property type="component" value="Unassembled WGS sequence"/>
</dbReference>
<gene>
    <name evidence="1" type="ORF">GBAR_LOCUS29642</name>
</gene>
<proteinExistence type="predicted"/>
<dbReference type="EMBL" id="CASHTH010004166">
    <property type="protein sequence ID" value="CAI8054273.1"/>
    <property type="molecule type" value="Genomic_DNA"/>
</dbReference>
<evidence type="ECO:0000313" key="2">
    <source>
        <dbReference type="Proteomes" id="UP001174909"/>
    </source>
</evidence>
<organism evidence="1 2">
    <name type="scientific">Geodia barretti</name>
    <name type="common">Barrett's horny sponge</name>
    <dbReference type="NCBI Taxonomy" id="519541"/>
    <lineage>
        <taxon>Eukaryota</taxon>
        <taxon>Metazoa</taxon>
        <taxon>Porifera</taxon>
        <taxon>Demospongiae</taxon>
        <taxon>Heteroscleromorpha</taxon>
        <taxon>Tetractinellida</taxon>
        <taxon>Astrophorina</taxon>
        <taxon>Geodiidae</taxon>
        <taxon>Geodia</taxon>
    </lineage>
</organism>
<dbReference type="PANTHER" id="PTHR34204">
    <property type="entry name" value="RNA-BINDING ASCH DOMAIN PROTEIN"/>
    <property type="match status" value="1"/>
</dbReference>
<sequence length="281" mass="31139">MEPPTSSGLQRLIGTCLLVLKDEQSSSLSAEVCEGLLATDPSPLSSSPPPTTTDRGTHVLHGYPAYPLYIRLSACINHWLTTGRCPVLDLPAMHLLNEQESLAERSTRLEAAGHIVRDSTAHWRRWSEEEKQSALLKLLKSLGYRGVSDLIGVRRTVGSCDCLPPPIGVLMATFNSPHSPNAKLSVGARALSKHCHRDTSHQWWGNCTGSEEAKNEHAVERVTAVLREAVWINTHFLPHNVKVIEVRTKEGYGARWSHDGLEFRGFVEPQMTDGHLLGWKH</sequence>
<dbReference type="AlphaFoldDB" id="A0AA35TUR7"/>